<evidence type="ECO:0000313" key="5">
    <source>
        <dbReference type="Proteomes" id="UP000297598"/>
    </source>
</evidence>
<gene>
    <name evidence="2" type="primary">yiiM</name>
    <name evidence="3" type="ORF">BJR09_01860</name>
    <name evidence="2" type="ORF">NCTC13830_00689</name>
</gene>
<dbReference type="InterPro" id="IPR052353">
    <property type="entry name" value="Benzoxazolinone_Detox_Enz"/>
</dbReference>
<feature type="domain" description="MOSC" evidence="1">
    <location>
        <begin position="30"/>
        <end position="163"/>
    </location>
</feature>
<evidence type="ECO:0000313" key="3">
    <source>
        <dbReference type="EMBL" id="TGE19149.1"/>
    </source>
</evidence>
<dbReference type="RefSeq" id="WP_103298619.1">
    <property type="nucleotide sequence ID" value="NZ_PPQT01000092.1"/>
</dbReference>
<sequence length="220" mass="25478">MIPIYAISTGKIEDLDYGQKRQMLSALNKAPFSGKMWLSTLGFVEDEQAYKDHGGPHKAVCSFSKANYAMYKEDLTHLPDYAMFGENLTIEDLDESEVYFGNQYRLGEALIEVSEIREPCWKVQTKYGIPDLVKRMSSSGKTGFYFRVIKEGFVKEDDNLELVQLADADTRLSVQELNDIYYNDRKNLERLNYALQNPYLSPQRIEKLEKMRNVALKKRK</sequence>
<accession>A0A380FWD9</accession>
<dbReference type="EMBL" id="UHDO01000001">
    <property type="protein sequence ID" value="SUM43164.1"/>
    <property type="molecule type" value="Genomic_DNA"/>
</dbReference>
<name>A0A380FWD9_9STAP</name>
<dbReference type="PANTHER" id="PTHR30212:SF4">
    <property type="entry name" value="MOSC DOMAIN-CONTAINING PROTEIN"/>
    <property type="match status" value="1"/>
</dbReference>
<dbReference type="PANTHER" id="PTHR30212">
    <property type="entry name" value="PROTEIN YIIM"/>
    <property type="match status" value="1"/>
</dbReference>
<dbReference type="Gene3D" id="2.40.33.20">
    <property type="entry name" value="PK beta-barrel domain-like"/>
    <property type="match status" value="1"/>
</dbReference>
<dbReference type="AlphaFoldDB" id="A0A380FWD9"/>
<dbReference type="Proteomes" id="UP000297598">
    <property type="component" value="Unassembled WGS sequence"/>
</dbReference>
<dbReference type="InterPro" id="IPR005163">
    <property type="entry name" value="Tri_helical_YiiM-like"/>
</dbReference>
<dbReference type="GO" id="GO:0030170">
    <property type="term" value="F:pyridoxal phosphate binding"/>
    <property type="evidence" value="ECO:0007669"/>
    <property type="project" value="InterPro"/>
</dbReference>
<dbReference type="GO" id="GO:0030151">
    <property type="term" value="F:molybdenum ion binding"/>
    <property type="evidence" value="ECO:0007669"/>
    <property type="project" value="InterPro"/>
</dbReference>
<proteinExistence type="predicted"/>
<evidence type="ECO:0000313" key="2">
    <source>
        <dbReference type="EMBL" id="SUM43164.1"/>
    </source>
</evidence>
<protein>
    <submittedName>
        <fullName evidence="2">MOSC domain-containing protein</fullName>
    </submittedName>
</protein>
<evidence type="ECO:0000259" key="1">
    <source>
        <dbReference type="PROSITE" id="PS51340"/>
    </source>
</evidence>
<dbReference type="PROSITE" id="PS51340">
    <property type="entry name" value="MOSC"/>
    <property type="match status" value="1"/>
</dbReference>
<dbReference type="SUPFAM" id="SSF50800">
    <property type="entry name" value="PK beta-barrel domain-like"/>
    <property type="match status" value="1"/>
</dbReference>
<reference evidence="3 5" key="2">
    <citation type="submission" date="2019-04" db="EMBL/GenBank/DDBJ databases">
        <title>Genomic characterization of Staphylococcus petrasii strains.</title>
        <authorList>
            <person name="Vrbovska V."/>
            <person name="Kovarovic V."/>
            <person name="Maslanova I."/>
            <person name="Indrakova A."/>
            <person name="Petras P."/>
            <person name="Sedo O."/>
            <person name="Svec P."/>
            <person name="Fisarova L."/>
            <person name="Sedlacek I."/>
            <person name="Doskar J."/>
            <person name="Pantucek R."/>
        </authorList>
    </citation>
    <scope>NUCLEOTIDE SEQUENCE [LARGE SCALE GENOMIC DNA]</scope>
    <source>
        <strain evidence="3 5">P5404</strain>
    </source>
</reference>
<dbReference type="Pfam" id="PF03473">
    <property type="entry name" value="MOSC"/>
    <property type="match status" value="1"/>
</dbReference>
<keyword evidence="5" id="KW-1185">Reference proteome</keyword>
<reference evidence="2 4" key="1">
    <citation type="submission" date="2018-06" db="EMBL/GenBank/DDBJ databases">
        <authorList>
            <consortium name="Pathogen Informatics"/>
            <person name="Doyle S."/>
        </authorList>
    </citation>
    <scope>NUCLEOTIDE SEQUENCE [LARGE SCALE GENOMIC DNA]</scope>
    <source>
        <strain evidence="2 4">NCTC13830</strain>
    </source>
</reference>
<dbReference type="Proteomes" id="UP000254047">
    <property type="component" value="Unassembled WGS sequence"/>
</dbReference>
<evidence type="ECO:0000313" key="4">
    <source>
        <dbReference type="Proteomes" id="UP000254047"/>
    </source>
</evidence>
<dbReference type="OrthoDB" id="9786134at2"/>
<dbReference type="InterPro" id="IPR005302">
    <property type="entry name" value="MoCF_Sase_C"/>
</dbReference>
<dbReference type="GO" id="GO:0003824">
    <property type="term" value="F:catalytic activity"/>
    <property type="evidence" value="ECO:0007669"/>
    <property type="project" value="InterPro"/>
</dbReference>
<dbReference type="InterPro" id="IPR011037">
    <property type="entry name" value="Pyrv_Knase-like_insert_dom_sf"/>
</dbReference>
<dbReference type="Pfam" id="PF03475">
    <property type="entry name" value="YiiM_3-alpha"/>
    <property type="match status" value="1"/>
</dbReference>
<organism evidence="2 4">
    <name type="scientific">Staphylococcus petrasii</name>
    <dbReference type="NCBI Taxonomy" id="1276936"/>
    <lineage>
        <taxon>Bacteria</taxon>
        <taxon>Bacillati</taxon>
        <taxon>Bacillota</taxon>
        <taxon>Bacilli</taxon>
        <taxon>Bacillales</taxon>
        <taxon>Staphylococcaceae</taxon>
        <taxon>Staphylococcus</taxon>
    </lineage>
</organism>
<dbReference type="EMBL" id="SRLS01000002">
    <property type="protein sequence ID" value="TGE19149.1"/>
    <property type="molecule type" value="Genomic_DNA"/>
</dbReference>